<dbReference type="PANTHER" id="PTHR43694">
    <property type="entry name" value="RIBONUCLEASE J"/>
    <property type="match status" value="1"/>
</dbReference>
<dbReference type="AlphaFoldDB" id="A0A0G0ZC67"/>
<accession>A0A0G0ZC67</accession>
<organism evidence="1 2">
    <name type="scientific">Candidatus Roizmanbacteria bacterium GW2011_GWC2_41_7</name>
    <dbReference type="NCBI Taxonomy" id="1618487"/>
    <lineage>
        <taxon>Bacteria</taxon>
        <taxon>Candidatus Roizmaniibacteriota</taxon>
    </lineage>
</organism>
<comment type="caution">
    <text evidence="1">The sequence shown here is derived from an EMBL/GenBank/DDBJ whole genome shotgun (WGS) entry which is preliminary data.</text>
</comment>
<feature type="non-terminal residue" evidence="1">
    <location>
        <position position="79"/>
    </location>
</feature>
<proteinExistence type="predicted"/>
<protein>
    <submittedName>
        <fullName evidence="1">Ribonuclease J</fullName>
    </submittedName>
</protein>
<dbReference type="InterPro" id="IPR036866">
    <property type="entry name" value="RibonucZ/Hydroxyglut_hydro"/>
</dbReference>
<evidence type="ECO:0000313" key="1">
    <source>
        <dbReference type="EMBL" id="KKS19651.1"/>
    </source>
</evidence>
<dbReference type="PANTHER" id="PTHR43694:SF1">
    <property type="entry name" value="RIBONUCLEASE J"/>
    <property type="match status" value="1"/>
</dbReference>
<evidence type="ECO:0000313" key="2">
    <source>
        <dbReference type="Proteomes" id="UP000034371"/>
    </source>
</evidence>
<sequence length="79" mass="8813">MMRKNIVEDHTGPNMRIIPLGGLGEVGRNMMCIEYEKAILIVDVGFRMPEESMPGVDYIIPNASYLKGREKNVAGVVFT</sequence>
<dbReference type="EMBL" id="LCBY01000078">
    <property type="protein sequence ID" value="KKS19651.1"/>
    <property type="molecule type" value="Genomic_DNA"/>
</dbReference>
<name>A0A0G0ZC67_9BACT</name>
<gene>
    <name evidence="1" type="ORF">UU78_C0078G0010</name>
</gene>
<dbReference type="Gene3D" id="3.60.15.10">
    <property type="entry name" value="Ribonuclease Z/Hydroxyacylglutathione hydrolase-like"/>
    <property type="match status" value="1"/>
</dbReference>
<dbReference type="SUPFAM" id="SSF56281">
    <property type="entry name" value="Metallo-hydrolase/oxidoreductase"/>
    <property type="match status" value="1"/>
</dbReference>
<dbReference type="Proteomes" id="UP000034371">
    <property type="component" value="Unassembled WGS sequence"/>
</dbReference>
<reference evidence="1 2" key="1">
    <citation type="journal article" date="2015" name="Nature">
        <title>rRNA introns, odd ribosomes, and small enigmatic genomes across a large radiation of phyla.</title>
        <authorList>
            <person name="Brown C.T."/>
            <person name="Hug L.A."/>
            <person name="Thomas B.C."/>
            <person name="Sharon I."/>
            <person name="Castelle C.J."/>
            <person name="Singh A."/>
            <person name="Wilkins M.J."/>
            <person name="Williams K.H."/>
            <person name="Banfield J.F."/>
        </authorList>
    </citation>
    <scope>NUCLEOTIDE SEQUENCE [LARGE SCALE GENOMIC DNA]</scope>
</reference>